<protein>
    <submittedName>
        <fullName evidence="3">HAD-like protein</fullName>
    </submittedName>
</protein>
<dbReference type="PANTHER" id="PTHR43316">
    <property type="entry name" value="HYDROLASE, HALOACID DELAHOGENASE-RELATED"/>
    <property type="match status" value="1"/>
</dbReference>
<keyword evidence="4" id="KW-1185">Reference proteome</keyword>
<dbReference type="Gene3D" id="1.10.150.750">
    <property type="match status" value="1"/>
</dbReference>
<dbReference type="InterPro" id="IPR036412">
    <property type="entry name" value="HAD-like_sf"/>
</dbReference>
<feature type="region of interest" description="Disordered" evidence="2">
    <location>
        <begin position="372"/>
        <end position="391"/>
    </location>
</feature>
<dbReference type="PANTHER" id="PTHR43316:SF9">
    <property type="entry name" value="ACID DEHALOGENASE, PUTATIVE (AFU_ORTHOLOGUE AFUA_6G14460)-RELATED"/>
    <property type="match status" value="1"/>
</dbReference>
<dbReference type="InterPro" id="IPR051540">
    <property type="entry name" value="S-2-haloacid_dehalogenase"/>
</dbReference>
<dbReference type="Proteomes" id="UP000275078">
    <property type="component" value="Unassembled WGS sequence"/>
</dbReference>
<name>A0A3N4IFA4_ASCIM</name>
<reference evidence="3 4" key="1">
    <citation type="journal article" date="2018" name="Nat. Ecol. Evol.">
        <title>Pezizomycetes genomes reveal the molecular basis of ectomycorrhizal truffle lifestyle.</title>
        <authorList>
            <person name="Murat C."/>
            <person name="Payen T."/>
            <person name="Noel B."/>
            <person name="Kuo A."/>
            <person name="Morin E."/>
            <person name="Chen J."/>
            <person name="Kohler A."/>
            <person name="Krizsan K."/>
            <person name="Balestrini R."/>
            <person name="Da Silva C."/>
            <person name="Montanini B."/>
            <person name="Hainaut M."/>
            <person name="Levati E."/>
            <person name="Barry K.W."/>
            <person name="Belfiori B."/>
            <person name="Cichocki N."/>
            <person name="Clum A."/>
            <person name="Dockter R.B."/>
            <person name="Fauchery L."/>
            <person name="Guy J."/>
            <person name="Iotti M."/>
            <person name="Le Tacon F."/>
            <person name="Lindquist E.A."/>
            <person name="Lipzen A."/>
            <person name="Malagnac F."/>
            <person name="Mello A."/>
            <person name="Molinier V."/>
            <person name="Miyauchi S."/>
            <person name="Poulain J."/>
            <person name="Riccioni C."/>
            <person name="Rubini A."/>
            <person name="Sitrit Y."/>
            <person name="Splivallo R."/>
            <person name="Traeger S."/>
            <person name="Wang M."/>
            <person name="Zifcakova L."/>
            <person name="Wipf D."/>
            <person name="Zambonelli A."/>
            <person name="Paolocci F."/>
            <person name="Nowrousian M."/>
            <person name="Ottonello S."/>
            <person name="Baldrian P."/>
            <person name="Spatafora J.W."/>
            <person name="Henrissat B."/>
            <person name="Nagy L.G."/>
            <person name="Aury J.M."/>
            <person name="Wincker P."/>
            <person name="Grigoriev I.V."/>
            <person name="Bonfante P."/>
            <person name="Martin F.M."/>
        </authorList>
    </citation>
    <scope>NUCLEOTIDE SEQUENCE [LARGE SCALE GENOMIC DNA]</scope>
    <source>
        <strain evidence="3 4">RN42</strain>
    </source>
</reference>
<evidence type="ECO:0000256" key="2">
    <source>
        <dbReference type="SAM" id="MobiDB-lite"/>
    </source>
</evidence>
<dbReference type="InterPro" id="IPR023214">
    <property type="entry name" value="HAD_sf"/>
</dbReference>
<sequence>MPTDTTTIADTPAPATTSPTSTSTYPDFTKYKTLSFDCYGTLIDWERGISQFLSLIIHDTPESPAPTLASLLSEYCTIEHALEVANPTLKYRSIVQRAYQAIAAAHGITLTDTQALGFACFIGRWGSFPDTYASLAKLKHMGYKLAILSNVDDLTISETIVNNWDVSPFSAVFTAEQIGSYKPDTRNFTYLLEHAPGLEGETEEERKRGLLHVAQSRLHDHGPCKAMGIDSVWINRADAVMGVEKEAGDEGRFGYVAEFATLEAFVEEVARQRGWEMPQSEAEKEWRGEMEKFKDVPRYRIEIPDEEIERAVREEGEKGENKGWVDVGVVQTKRVVEGMEIDEKSGRLKFYDHEEEQCDAGREYDYDILRDEEGYVDTGKPKGEEVAEEKK</sequence>
<dbReference type="PRINTS" id="PR00413">
    <property type="entry name" value="HADHALOGNASE"/>
</dbReference>
<evidence type="ECO:0000256" key="1">
    <source>
        <dbReference type="ARBA" id="ARBA00022801"/>
    </source>
</evidence>
<dbReference type="AlphaFoldDB" id="A0A3N4IFA4"/>
<organism evidence="3 4">
    <name type="scientific">Ascobolus immersus RN42</name>
    <dbReference type="NCBI Taxonomy" id="1160509"/>
    <lineage>
        <taxon>Eukaryota</taxon>
        <taxon>Fungi</taxon>
        <taxon>Dikarya</taxon>
        <taxon>Ascomycota</taxon>
        <taxon>Pezizomycotina</taxon>
        <taxon>Pezizomycetes</taxon>
        <taxon>Pezizales</taxon>
        <taxon>Ascobolaceae</taxon>
        <taxon>Ascobolus</taxon>
    </lineage>
</organism>
<feature type="region of interest" description="Disordered" evidence="2">
    <location>
        <begin position="1"/>
        <end position="23"/>
    </location>
</feature>
<gene>
    <name evidence="3" type="ORF">BJ508DRAFT_412549</name>
</gene>
<dbReference type="InterPro" id="IPR006439">
    <property type="entry name" value="HAD-SF_hydro_IA"/>
</dbReference>
<dbReference type="Pfam" id="PF00702">
    <property type="entry name" value="Hydrolase"/>
    <property type="match status" value="1"/>
</dbReference>
<evidence type="ECO:0000313" key="3">
    <source>
        <dbReference type="EMBL" id="RPA84815.1"/>
    </source>
</evidence>
<proteinExistence type="predicted"/>
<dbReference type="SUPFAM" id="SSF56784">
    <property type="entry name" value="HAD-like"/>
    <property type="match status" value="1"/>
</dbReference>
<evidence type="ECO:0000313" key="4">
    <source>
        <dbReference type="Proteomes" id="UP000275078"/>
    </source>
</evidence>
<dbReference type="GO" id="GO:0016791">
    <property type="term" value="F:phosphatase activity"/>
    <property type="evidence" value="ECO:0007669"/>
    <property type="project" value="UniProtKB-ARBA"/>
</dbReference>
<keyword evidence="1" id="KW-0378">Hydrolase</keyword>
<dbReference type="Gene3D" id="3.40.50.1000">
    <property type="entry name" value="HAD superfamily/HAD-like"/>
    <property type="match status" value="1"/>
</dbReference>
<dbReference type="OrthoDB" id="444127at2759"/>
<accession>A0A3N4IFA4</accession>
<dbReference type="EMBL" id="ML119657">
    <property type="protein sequence ID" value="RPA84815.1"/>
    <property type="molecule type" value="Genomic_DNA"/>
</dbReference>